<keyword evidence="1" id="KW-0946">Virion</keyword>
<protein>
    <submittedName>
        <fullName evidence="1">Coat protein</fullName>
    </submittedName>
</protein>
<sequence length="118" mass="13220">MLGNTLVINDGSPRTLVKINQDGYSSEYYLRTATHIYRAFIRHSRTKATTSVPSYDRHNVEFVKTTLAVGAVPEFYEKFYFVDERLAGDTDVSLADSVCDLAIASSNSFLNDIAGWQN</sequence>
<dbReference type="KEGG" id="vg:80400825"/>
<dbReference type="InterPro" id="IPR054457">
    <property type="entry name" value="PhiCb5_coat"/>
</dbReference>
<keyword evidence="2" id="KW-1185">Reference proteome</keyword>
<dbReference type="Pfam" id="PF22387">
    <property type="entry name" value="PhiCb5_coat"/>
    <property type="match status" value="1"/>
</dbReference>
<keyword evidence="1" id="KW-0167">Capsid protein</keyword>
<dbReference type="EMBL" id="BK014122">
    <property type="protein sequence ID" value="DAD52499.1"/>
    <property type="molecule type" value="Genomic_RNA"/>
</dbReference>
<dbReference type="GO" id="GO:0019028">
    <property type="term" value="C:viral capsid"/>
    <property type="evidence" value="ECO:0007669"/>
    <property type="project" value="UniProtKB-KW"/>
</dbReference>
<accession>A0A8S5L4N4</accession>
<name>A0A8S5L4N4_9VIRU</name>
<organism evidence="1 2">
    <name type="scientific">ssRNA phage SRR5467091_15</name>
    <dbReference type="NCBI Taxonomy" id="2786465"/>
    <lineage>
        <taxon>Viruses</taxon>
        <taxon>Riboviria</taxon>
        <taxon>Orthornavirae</taxon>
        <taxon>Lenarviricota</taxon>
        <taxon>Leviviricetes</taxon>
        <taxon>Timlovirales</taxon>
        <taxon>Steitzviridae</taxon>
        <taxon>Timirovirus</taxon>
        <taxon>Timirovirus borboradaptatum</taxon>
    </lineage>
</organism>
<reference evidence="1" key="1">
    <citation type="submission" date="2020-09" db="EMBL/GenBank/DDBJ databases">
        <title>Leviviricetes taxonomy.</title>
        <authorList>
            <person name="Stockdale S.R."/>
            <person name="Callanan J."/>
            <person name="Adriaenssens E.M."/>
            <person name="Kuhn J.H."/>
            <person name="Rumnieks J."/>
            <person name="Shkoporov A."/>
            <person name="Draper L.A."/>
            <person name="Ross P."/>
            <person name="Hill C."/>
        </authorList>
    </citation>
    <scope>NUCLEOTIDE SEQUENCE</scope>
</reference>
<proteinExistence type="predicted"/>
<dbReference type="RefSeq" id="YP_010771169.1">
    <property type="nucleotide sequence ID" value="NC_074508.1"/>
</dbReference>
<dbReference type="GeneID" id="80400825"/>
<dbReference type="Proteomes" id="UP000677169">
    <property type="component" value="Segment"/>
</dbReference>
<evidence type="ECO:0000313" key="2">
    <source>
        <dbReference type="Proteomes" id="UP000677169"/>
    </source>
</evidence>
<evidence type="ECO:0000313" key="1">
    <source>
        <dbReference type="EMBL" id="DAD52499.1"/>
    </source>
</evidence>
<gene>
    <name evidence="1" type="primary">SRR5467091_15_3</name>
</gene>
<dbReference type="Gene3D" id="2.40.160.220">
    <property type="match status" value="1"/>
</dbReference>